<gene>
    <name evidence="6" type="ORF">C2E20_3845</name>
</gene>
<feature type="region of interest" description="Disordered" evidence="1">
    <location>
        <begin position="540"/>
        <end position="559"/>
    </location>
</feature>
<dbReference type="InterPro" id="IPR007117">
    <property type="entry name" value="Expansin_CBD"/>
</dbReference>
<dbReference type="Gene3D" id="2.30.180.10">
    <property type="entry name" value="FAS1 domain"/>
    <property type="match status" value="1"/>
</dbReference>
<comment type="caution">
    <text evidence="6">The sequence shown here is derived from an EMBL/GenBank/DDBJ whole genome shotgun (WGS) entry which is preliminary data.</text>
</comment>
<feature type="domain" description="Expansin-like EG45" evidence="4">
    <location>
        <begin position="38"/>
        <end position="112"/>
    </location>
</feature>
<dbReference type="InterPro" id="IPR036378">
    <property type="entry name" value="FAS1_dom_sf"/>
</dbReference>
<dbReference type="InterPro" id="IPR036908">
    <property type="entry name" value="RlpA-like_sf"/>
</dbReference>
<dbReference type="SUPFAM" id="SSF49590">
    <property type="entry name" value="PHL pollen allergen"/>
    <property type="match status" value="1"/>
</dbReference>
<dbReference type="Proteomes" id="UP000239649">
    <property type="component" value="Unassembled WGS sequence"/>
</dbReference>
<evidence type="ECO:0000259" key="5">
    <source>
        <dbReference type="PROSITE" id="PS50843"/>
    </source>
</evidence>
<keyword evidence="7" id="KW-1185">Reference proteome</keyword>
<feature type="compositionally biased region" description="Pro residues" evidence="1">
    <location>
        <begin position="223"/>
        <end position="261"/>
    </location>
</feature>
<evidence type="ECO:0000259" key="4">
    <source>
        <dbReference type="PROSITE" id="PS50842"/>
    </source>
</evidence>
<evidence type="ECO:0000259" key="3">
    <source>
        <dbReference type="PROSITE" id="PS50213"/>
    </source>
</evidence>
<dbReference type="Gene3D" id="2.40.40.10">
    <property type="entry name" value="RlpA-like domain"/>
    <property type="match status" value="1"/>
</dbReference>
<dbReference type="SUPFAM" id="SSF82153">
    <property type="entry name" value="FAS1 domain"/>
    <property type="match status" value="1"/>
</dbReference>
<dbReference type="PROSITE" id="PS50843">
    <property type="entry name" value="EXPANSIN_CBD"/>
    <property type="match status" value="1"/>
</dbReference>
<dbReference type="InterPro" id="IPR000782">
    <property type="entry name" value="FAS1_domain"/>
</dbReference>
<evidence type="ECO:0000313" key="7">
    <source>
        <dbReference type="Proteomes" id="UP000239649"/>
    </source>
</evidence>
<evidence type="ECO:0000256" key="1">
    <source>
        <dbReference type="SAM" id="MobiDB-lite"/>
    </source>
</evidence>
<organism evidence="6 7">
    <name type="scientific">Micractinium conductrix</name>
    <dbReference type="NCBI Taxonomy" id="554055"/>
    <lineage>
        <taxon>Eukaryota</taxon>
        <taxon>Viridiplantae</taxon>
        <taxon>Chlorophyta</taxon>
        <taxon>core chlorophytes</taxon>
        <taxon>Trebouxiophyceae</taxon>
        <taxon>Chlorellales</taxon>
        <taxon>Chlorellaceae</taxon>
        <taxon>Chlorella clade</taxon>
        <taxon>Micractinium</taxon>
    </lineage>
</organism>
<feature type="domain" description="Expansin-like CBD" evidence="5">
    <location>
        <begin position="126"/>
        <end position="207"/>
    </location>
</feature>
<accession>A0A2P6VFM2</accession>
<sequence>MGRCSGAALLPLALLALAGLAAGQGDWQTGFLGQLGFGSGCGLCLEVQCTDAKACVDTSGKTLLVLVTDYCKGCGGDYVFLAPSAYGAAAGATTLGRVAGFFRQVVCEPPGGITVHIDTYRPADGGWMRLTLKNVAGGGDVEGVELTDSAQNPEAWRPMQRTAGARWELSGLPNAPLDLRVTGDAGQAVVIRSFVTQPGQTGDFATPAQFQASRALAASLGQAPPPSSNASASPPPPFGGFFSSPPPPGVQAPQPPPPPGPEVQLVAAGPAPAPESVLQAAGTAPASAPSSFFQLPAPTPAAPEVLDTRPPRPPGVGPSVTPAPAVFSTVAGLPTLPKQPAAAGPVDPAALQAAGGAATDPASCQTLADILARIPEAKNWTQLLRGQGLDVLLRDRSPRPLTLLVPIDSSLTAEIDARPLRNETNLTQLVLNAPEITNPLVGYHLLPGLWPSWALQPGVQIDTSDTINKVDRLKLTAQGPTQLQGIGSSTSILQGDIVACGPAVVHIVDQVLLPFTFNPAALDAVRDTGVRVTVPTPPLQQAGAPVTQQQPIVQALSSP</sequence>
<dbReference type="PANTHER" id="PTHR31692">
    <property type="entry name" value="EXPANSIN-B3"/>
    <property type="match status" value="1"/>
</dbReference>
<dbReference type="PROSITE" id="PS50842">
    <property type="entry name" value="EXPANSIN_EG45"/>
    <property type="match status" value="1"/>
</dbReference>
<reference evidence="6 7" key="1">
    <citation type="journal article" date="2018" name="Plant J.">
        <title>Genome sequences of Chlorella sorokiniana UTEX 1602 and Micractinium conductrix SAG 241.80: implications to maltose excretion by a green alga.</title>
        <authorList>
            <person name="Arriola M.B."/>
            <person name="Velmurugan N."/>
            <person name="Zhang Y."/>
            <person name="Plunkett M.H."/>
            <person name="Hondzo H."/>
            <person name="Barney B.M."/>
        </authorList>
    </citation>
    <scope>NUCLEOTIDE SEQUENCE [LARGE SCALE GENOMIC DNA]</scope>
    <source>
        <strain evidence="6 7">SAG 241.80</strain>
    </source>
</reference>
<feature type="chain" id="PRO_5015159364" evidence="2">
    <location>
        <begin position="24"/>
        <end position="559"/>
    </location>
</feature>
<dbReference type="AlphaFoldDB" id="A0A2P6VFM2"/>
<dbReference type="SUPFAM" id="SSF50685">
    <property type="entry name" value="Barwin-like endoglucanases"/>
    <property type="match status" value="1"/>
</dbReference>
<feature type="compositionally biased region" description="Polar residues" evidence="1">
    <location>
        <begin position="546"/>
        <end position="559"/>
    </location>
</feature>
<dbReference type="PROSITE" id="PS50213">
    <property type="entry name" value="FAS1"/>
    <property type="match status" value="1"/>
</dbReference>
<dbReference type="InterPro" id="IPR036749">
    <property type="entry name" value="Expansin_CBD_sf"/>
</dbReference>
<feature type="domain" description="FAS1" evidence="3">
    <location>
        <begin position="364"/>
        <end position="512"/>
    </location>
</feature>
<feature type="region of interest" description="Disordered" evidence="1">
    <location>
        <begin position="218"/>
        <end position="267"/>
    </location>
</feature>
<name>A0A2P6VFM2_9CHLO</name>
<dbReference type="Gene3D" id="2.60.40.760">
    <property type="entry name" value="Expansin, cellulose-binding-like domain"/>
    <property type="match status" value="1"/>
</dbReference>
<proteinExistence type="predicted"/>
<dbReference type="Pfam" id="PF02469">
    <property type="entry name" value="Fasciclin"/>
    <property type="match status" value="1"/>
</dbReference>
<dbReference type="InterPro" id="IPR007112">
    <property type="entry name" value="Expansin/allergen_DPBB_dom"/>
</dbReference>
<feature type="signal peptide" evidence="2">
    <location>
        <begin position="1"/>
        <end position="23"/>
    </location>
</feature>
<evidence type="ECO:0000256" key="2">
    <source>
        <dbReference type="SAM" id="SignalP"/>
    </source>
</evidence>
<dbReference type="PANTHER" id="PTHR31692:SF5">
    <property type="entry name" value="EXPANSIN-B3"/>
    <property type="match status" value="1"/>
</dbReference>
<dbReference type="STRING" id="554055.A0A2P6VFM2"/>
<dbReference type="Pfam" id="PF01357">
    <property type="entry name" value="Expansin_C"/>
    <property type="match status" value="1"/>
</dbReference>
<dbReference type="EMBL" id="LHPF02000009">
    <property type="protein sequence ID" value="PSC72895.1"/>
    <property type="molecule type" value="Genomic_DNA"/>
</dbReference>
<keyword evidence="2" id="KW-0732">Signal</keyword>
<protein>
    <submittedName>
        <fullName evidence="6">Barwin-like endoglucanase</fullName>
    </submittedName>
</protein>
<evidence type="ECO:0000313" key="6">
    <source>
        <dbReference type="EMBL" id="PSC72895.1"/>
    </source>
</evidence>
<dbReference type="OrthoDB" id="406505at2759"/>